<feature type="compositionally biased region" description="Polar residues" evidence="8">
    <location>
        <begin position="1126"/>
        <end position="1138"/>
    </location>
</feature>
<feature type="domain" description="SANT" evidence="11">
    <location>
        <begin position="719"/>
        <end position="770"/>
    </location>
</feature>
<evidence type="ECO:0000256" key="5">
    <source>
        <dbReference type="ARBA" id="ARBA00023242"/>
    </source>
</evidence>
<dbReference type="GO" id="GO:0045202">
    <property type="term" value="C:synapse"/>
    <property type="evidence" value="ECO:0007669"/>
    <property type="project" value="TreeGrafter"/>
</dbReference>
<feature type="region of interest" description="Disordered" evidence="8">
    <location>
        <begin position="1126"/>
        <end position="1189"/>
    </location>
</feature>
<organism evidence="13 14">
    <name type="scientific">Dreissena polymorpha</name>
    <name type="common">Zebra mussel</name>
    <name type="synonym">Mytilus polymorpha</name>
    <dbReference type="NCBI Taxonomy" id="45954"/>
    <lineage>
        <taxon>Eukaryota</taxon>
        <taxon>Metazoa</taxon>
        <taxon>Spiralia</taxon>
        <taxon>Lophotrochozoa</taxon>
        <taxon>Mollusca</taxon>
        <taxon>Bivalvia</taxon>
        <taxon>Autobranchia</taxon>
        <taxon>Heteroconchia</taxon>
        <taxon>Euheterodonta</taxon>
        <taxon>Imparidentia</taxon>
        <taxon>Neoheterodontei</taxon>
        <taxon>Myida</taxon>
        <taxon>Dreissenoidea</taxon>
        <taxon>Dreissenidae</taxon>
        <taxon>Dreissena</taxon>
    </lineage>
</organism>
<dbReference type="EMBL" id="JAIWYP010000015">
    <property type="protein sequence ID" value="KAH3703095.1"/>
    <property type="molecule type" value="Genomic_DNA"/>
</dbReference>
<dbReference type="InterPro" id="IPR036420">
    <property type="entry name" value="BRCT_dom_sf"/>
</dbReference>
<evidence type="ECO:0000256" key="4">
    <source>
        <dbReference type="ARBA" id="ARBA00023163"/>
    </source>
</evidence>
<sequence length="1189" mass="131979">MAVQRKKDGTPNTKFFESVETIAQFDSVRTWLHKNCKKYTQADPPTNKSLSSLVLQLLQFQEEAFGKSVSNPPLTKLPMKCFLDFKPCGALCQILAAVFKFKTDQGWRRMDFQSPSRMDRNVEMFMQIMKSLQTNKCHVQPNICIKSTLDKPLISRLRDIIKRHQGLITDNEDEATHIIHGMPSAASTEEEWCRPVLKRDRHALVHFWYTPDSYDTWMPDLGCEQEPEPAWSQSGAWEVTARWLLDLEEYNEWMNEEDYLAEEEYETKKIKKKFPTKYTMDDLTGDERSKKKKRKRSPSPVQEKKSKRKGSRQSMAGSSVKKGRRDDEEEDLTADMEDPTPEPNIQEVPLSKTAPRSSKDSELQPLKGGTVVDMEEEQAQQGHQYLWGKGGGACSKDSELQPLKGGTVVDMEEEQAQQVGAGKGRALGVEGRALGGEGRALGGEGRALGLHIWHTEEQTDADKVKKDKDELSTGLNALCKVLPQISLCSLLRLIRDNTFGPLWILGLEFESILLQAGEGGHTDEPTDAGETKGDKDEVEDSVTEQTHHIIIPSYASWFDYNGINAIERRALPEFFNGKNKSKSPEVYLAYRNFMLDTYRLNPMEYLTSTACRRNLAGDVCAIMRVHAFLEQWGLVNYQVDSESRPTGMGPPPTSHFHILADTPSGLQPVNPPRVNQPSAAKQIVNFDEGKDGDYKKDIPNFGLRTDIYGKKNKDKGSATRTRDWTDQETLLLLEALEMYKDDWNKVSEHVGSRTQDECILQFLRLPIEDPYLEEDMGHLGPLTYQPLPFSQAGNPVMSTVAFLASTVDPRVASSAAKAALETFSKMKDEVPPGLIDAHVKTVEKAIAEGQDVGPEFGLEQTGIAGTAPDEDGRLVQYRPLLGHGAGTAPDEDGRLVQYRPLIGHGAGTAPDEDGEKKEEDKDKPDGEVKSEGDTSEVKKEPMETEDGEKKDDSAKETDKTEEAKQGDKGEDGKAGDKAEGEVSKEGEGKEVVRRIDDKDKGNIATAAAAALSAAAVKAKHLAAVEERKIKSLVALLVETQMKKLEIKLRHFDELEAIMDREREALELQRQQLLQERQQFHMEQVRAAEYRARQIAMQQLSTEPKHAPQLGAGDGTGVTLAPVITTTSLGQPYPTSGSPMTPMGPSAQQGSPAPHSSHLPKVDMSQGDGDSNASEPMDTQLPPSSAVPAT</sequence>
<accession>A0A9D4BH79</accession>
<feature type="domain" description="Chromo" evidence="12">
    <location>
        <begin position="1"/>
        <end position="276"/>
    </location>
</feature>
<dbReference type="InterPro" id="IPR001005">
    <property type="entry name" value="SANT/Myb"/>
</dbReference>
<evidence type="ECO:0000256" key="8">
    <source>
        <dbReference type="SAM" id="MobiDB-lite"/>
    </source>
</evidence>
<keyword evidence="2" id="KW-0156">Chromatin regulator</keyword>
<dbReference type="Gene3D" id="3.40.50.10190">
    <property type="entry name" value="BRCT domain"/>
    <property type="match status" value="1"/>
</dbReference>
<dbReference type="InterPro" id="IPR049898">
    <property type="entry name" value="MARR_BRCT_CHROMO"/>
</dbReference>
<feature type="coiled-coil region" evidence="7">
    <location>
        <begin position="1051"/>
        <end position="1082"/>
    </location>
</feature>
<dbReference type="InterPro" id="IPR032448">
    <property type="entry name" value="SWIRM-assoc"/>
</dbReference>
<dbReference type="InterPro" id="IPR036388">
    <property type="entry name" value="WH-like_DNA-bd_sf"/>
</dbReference>
<dbReference type="InterPro" id="IPR032450">
    <property type="entry name" value="SMARCC_N"/>
</dbReference>
<evidence type="ECO:0000256" key="1">
    <source>
        <dbReference type="ARBA" id="ARBA00004123"/>
    </source>
</evidence>
<dbReference type="PROSITE" id="PS52032">
    <property type="entry name" value="MARR_BRCT_CHROMO"/>
    <property type="match status" value="1"/>
</dbReference>
<dbReference type="FunFam" id="1.10.10.10:FF:000020">
    <property type="entry name" value="SWI/SNF complex subunit SMARCC2 isoform c"/>
    <property type="match status" value="1"/>
</dbReference>
<comment type="subcellular location">
    <subcellularLocation>
        <location evidence="1">Nucleus</location>
    </subcellularLocation>
</comment>
<protein>
    <recommendedName>
        <fullName evidence="15">SWI/SNF complex subunit SMARCC2</fullName>
    </recommendedName>
</protein>
<evidence type="ECO:0008006" key="15">
    <source>
        <dbReference type="Google" id="ProtNLM"/>
    </source>
</evidence>
<dbReference type="SMART" id="SM00717">
    <property type="entry name" value="SANT"/>
    <property type="match status" value="1"/>
</dbReference>
<feature type="compositionally biased region" description="Basic and acidic residues" evidence="8">
    <location>
        <begin position="914"/>
        <end position="989"/>
    </location>
</feature>
<keyword evidence="5" id="KW-0539">Nucleus</keyword>
<gene>
    <name evidence="13" type="ORF">DPMN_078123</name>
</gene>
<reference evidence="13" key="1">
    <citation type="journal article" date="2019" name="bioRxiv">
        <title>The Genome of the Zebra Mussel, Dreissena polymorpha: A Resource for Invasive Species Research.</title>
        <authorList>
            <person name="McCartney M.A."/>
            <person name="Auch B."/>
            <person name="Kono T."/>
            <person name="Mallez S."/>
            <person name="Zhang Y."/>
            <person name="Obille A."/>
            <person name="Becker A."/>
            <person name="Abrahante J.E."/>
            <person name="Garbe J."/>
            <person name="Badalamenti J.P."/>
            <person name="Herman A."/>
            <person name="Mangelson H."/>
            <person name="Liachko I."/>
            <person name="Sullivan S."/>
            <person name="Sone E.D."/>
            <person name="Koren S."/>
            <person name="Silverstein K.A.T."/>
            <person name="Beckman K.B."/>
            <person name="Gohl D.M."/>
        </authorList>
    </citation>
    <scope>NUCLEOTIDE SEQUENCE</scope>
    <source>
        <strain evidence="13">Duluth1</strain>
        <tissue evidence="13">Whole animal</tissue>
    </source>
</reference>
<dbReference type="FunFam" id="1.10.10.60:FF:000014">
    <property type="entry name" value="SWI/SNF complex subunit SMARCC2 isoform C"/>
    <property type="match status" value="1"/>
</dbReference>
<dbReference type="PROSITE" id="PS50934">
    <property type="entry name" value="SWIRM"/>
    <property type="match status" value="1"/>
</dbReference>
<evidence type="ECO:0000313" key="13">
    <source>
        <dbReference type="EMBL" id="KAH3703095.1"/>
    </source>
</evidence>
<dbReference type="SUPFAM" id="SSF46689">
    <property type="entry name" value="Homeodomain-like"/>
    <property type="match status" value="2"/>
</dbReference>
<evidence type="ECO:0000256" key="6">
    <source>
        <dbReference type="ARBA" id="ARBA00049655"/>
    </source>
</evidence>
<evidence type="ECO:0000259" key="10">
    <source>
        <dbReference type="PROSITE" id="PS50934"/>
    </source>
</evidence>
<dbReference type="InterPro" id="IPR009057">
    <property type="entry name" value="Homeodomain-like_sf"/>
</dbReference>
<dbReference type="PROSITE" id="PS51293">
    <property type="entry name" value="SANT"/>
    <property type="match status" value="1"/>
</dbReference>
<feature type="domain" description="Myb-like" evidence="9">
    <location>
        <begin position="716"/>
        <end position="766"/>
    </location>
</feature>
<feature type="region of interest" description="Disordered" evidence="8">
    <location>
        <begin position="279"/>
        <end position="369"/>
    </location>
</feature>
<comment type="similarity">
    <text evidence="6">Belongs to the SMARCC family.</text>
</comment>
<keyword evidence="4" id="KW-0804">Transcription</keyword>
<dbReference type="AlphaFoldDB" id="A0A9D4BH79"/>
<evidence type="ECO:0000259" key="11">
    <source>
        <dbReference type="PROSITE" id="PS51293"/>
    </source>
</evidence>
<dbReference type="Pfam" id="PF00249">
    <property type="entry name" value="Myb_DNA-binding"/>
    <property type="match status" value="1"/>
</dbReference>
<keyword evidence="3" id="KW-0805">Transcription regulation</keyword>
<dbReference type="Pfam" id="PF04433">
    <property type="entry name" value="SWIRM"/>
    <property type="match status" value="1"/>
</dbReference>
<dbReference type="Gene3D" id="1.10.10.10">
    <property type="entry name" value="Winged helix-like DNA-binding domain superfamily/Winged helix DNA-binding domain"/>
    <property type="match status" value="1"/>
</dbReference>
<evidence type="ECO:0000259" key="12">
    <source>
        <dbReference type="PROSITE" id="PS52032"/>
    </source>
</evidence>
<feature type="region of interest" description="Disordered" evidence="8">
    <location>
        <begin position="902"/>
        <end position="989"/>
    </location>
</feature>
<evidence type="ECO:0000259" key="9">
    <source>
        <dbReference type="PROSITE" id="PS50090"/>
    </source>
</evidence>
<dbReference type="InterPro" id="IPR017884">
    <property type="entry name" value="SANT_dom"/>
</dbReference>
<dbReference type="Proteomes" id="UP000828390">
    <property type="component" value="Unassembled WGS sequence"/>
</dbReference>
<evidence type="ECO:0000256" key="2">
    <source>
        <dbReference type="ARBA" id="ARBA00022853"/>
    </source>
</evidence>
<reference evidence="13" key="2">
    <citation type="submission" date="2020-11" db="EMBL/GenBank/DDBJ databases">
        <authorList>
            <person name="McCartney M.A."/>
            <person name="Auch B."/>
            <person name="Kono T."/>
            <person name="Mallez S."/>
            <person name="Becker A."/>
            <person name="Gohl D.M."/>
            <person name="Silverstein K.A.T."/>
            <person name="Koren S."/>
            <person name="Bechman K.B."/>
            <person name="Herman A."/>
            <person name="Abrahante J.E."/>
            <person name="Garbe J."/>
        </authorList>
    </citation>
    <scope>NUCLEOTIDE SEQUENCE</scope>
    <source>
        <strain evidence="13">Duluth1</strain>
        <tissue evidence="13">Whole animal</tissue>
    </source>
</reference>
<dbReference type="Pfam" id="PF16498">
    <property type="entry name" value="SWIRM-assoc_3"/>
    <property type="match status" value="1"/>
</dbReference>
<dbReference type="Pfam" id="PF16495">
    <property type="entry name" value="SWIRM-assoc_1"/>
    <property type="match status" value="1"/>
</dbReference>
<dbReference type="InterPro" id="IPR007526">
    <property type="entry name" value="SWIRM"/>
</dbReference>
<feature type="domain" description="SWIRM" evidence="10">
    <location>
        <begin position="549"/>
        <end position="646"/>
    </location>
</feature>
<name>A0A9D4BH79_DREPO</name>
<dbReference type="PROSITE" id="PS50090">
    <property type="entry name" value="MYB_LIKE"/>
    <property type="match status" value="1"/>
</dbReference>
<keyword evidence="7" id="KW-0175">Coiled coil</keyword>
<dbReference type="GO" id="GO:0006355">
    <property type="term" value="P:regulation of DNA-templated transcription"/>
    <property type="evidence" value="ECO:0007669"/>
    <property type="project" value="UniProtKB-ARBA"/>
</dbReference>
<dbReference type="PANTHER" id="PTHR15381">
    <property type="entry name" value="CHONDROITIN SULFATE PROTEOGLYCAN 5 -RELATED"/>
    <property type="match status" value="1"/>
</dbReference>
<dbReference type="GO" id="GO:0006325">
    <property type="term" value="P:chromatin organization"/>
    <property type="evidence" value="ECO:0007669"/>
    <property type="project" value="UniProtKB-KW"/>
</dbReference>
<evidence type="ECO:0000256" key="7">
    <source>
        <dbReference type="SAM" id="Coils"/>
    </source>
</evidence>
<evidence type="ECO:0000256" key="3">
    <source>
        <dbReference type="ARBA" id="ARBA00023015"/>
    </source>
</evidence>
<dbReference type="GO" id="GO:0016514">
    <property type="term" value="C:SWI/SNF complex"/>
    <property type="evidence" value="ECO:0007669"/>
    <property type="project" value="UniProtKB-ARBA"/>
</dbReference>
<proteinExistence type="inferred from homology"/>
<feature type="region of interest" description="Disordered" evidence="8">
    <location>
        <begin position="518"/>
        <end position="537"/>
    </location>
</feature>
<dbReference type="Pfam" id="PF16496">
    <property type="entry name" value="SWIRM-assoc_2"/>
    <property type="match status" value="1"/>
</dbReference>
<dbReference type="GO" id="GO:0048858">
    <property type="term" value="P:cell projection morphogenesis"/>
    <property type="evidence" value="ECO:0007669"/>
    <property type="project" value="TreeGrafter"/>
</dbReference>
<keyword evidence="14" id="KW-1185">Reference proteome</keyword>
<dbReference type="Gene3D" id="1.10.10.60">
    <property type="entry name" value="Homeodomain-like"/>
    <property type="match status" value="1"/>
</dbReference>
<evidence type="ECO:0000313" key="14">
    <source>
        <dbReference type="Proteomes" id="UP000828390"/>
    </source>
</evidence>
<dbReference type="InterPro" id="IPR032451">
    <property type="entry name" value="SMARCC_C"/>
</dbReference>
<feature type="compositionally biased region" description="Basic and acidic residues" evidence="8">
    <location>
        <begin position="520"/>
        <end position="535"/>
    </location>
</feature>
<dbReference type="PANTHER" id="PTHR15381:SF1">
    <property type="entry name" value="CHONDROITIN SULFATE PROTEOGLYCAN 5"/>
    <property type="match status" value="1"/>
</dbReference>
<dbReference type="SUPFAM" id="SSF52113">
    <property type="entry name" value="BRCT domain"/>
    <property type="match status" value="1"/>
</dbReference>
<feature type="compositionally biased region" description="Acidic residues" evidence="8">
    <location>
        <begin position="327"/>
        <end position="340"/>
    </location>
</feature>
<comment type="caution">
    <text evidence="13">The sequence shown here is derived from an EMBL/GenBank/DDBJ whole genome shotgun (WGS) entry which is preliminary data.</text>
</comment>